<dbReference type="Gene3D" id="2.160.20.10">
    <property type="entry name" value="Single-stranded right-handed beta-helix, Pectin lyase-like"/>
    <property type="match status" value="1"/>
</dbReference>
<dbReference type="Proteomes" id="UP001064933">
    <property type="component" value="Chromosome"/>
</dbReference>
<evidence type="ECO:0000256" key="4">
    <source>
        <dbReference type="SAM" id="MobiDB-lite"/>
    </source>
</evidence>
<dbReference type="SMART" id="SM00912">
    <property type="entry name" value="Haemagg_act"/>
    <property type="match status" value="1"/>
</dbReference>
<feature type="region of interest" description="Disordered" evidence="4">
    <location>
        <begin position="1650"/>
        <end position="1693"/>
    </location>
</feature>
<dbReference type="InterPro" id="IPR050909">
    <property type="entry name" value="Bact_Autotransporter_VF"/>
</dbReference>
<evidence type="ECO:0000259" key="5">
    <source>
        <dbReference type="SMART" id="SM00912"/>
    </source>
</evidence>
<dbReference type="PANTHER" id="PTHR12338:SF8">
    <property type="entry name" value="HEME_HEMOPEXIN-BINDING PROTEIN"/>
    <property type="match status" value="1"/>
</dbReference>
<dbReference type="Pfam" id="PF18657">
    <property type="entry name" value="YDG"/>
    <property type="match status" value="10"/>
</dbReference>
<keyword evidence="7" id="KW-1185">Reference proteome</keyword>
<name>A0ABY6B3K4_9BURK</name>
<gene>
    <name evidence="6" type="ORF">N4261_08835</name>
</gene>
<feature type="domain" description="Filamentous haemagglutinin FhaB/tRNA nuclease CdiA-like TPS" evidence="5">
    <location>
        <begin position="63"/>
        <end position="175"/>
    </location>
</feature>
<dbReference type="EMBL" id="CP104562">
    <property type="protein sequence ID" value="UXH79966.1"/>
    <property type="molecule type" value="Genomic_DNA"/>
</dbReference>
<keyword evidence="2" id="KW-0964">Secreted</keyword>
<comment type="subcellular location">
    <subcellularLocation>
        <location evidence="1">Secreted</location>
    </subcellularLocation>
</comment>
<dbReference type="Pfam" id="PF13018">
    <property type="entry name" value="ESPR"/>
    <property type="match status" value="1"/>
</dbReference>
<dbReference type="SUPFAM" id="SSF51126">
    <property type="entry name" value="Pectin lyase-like"/>
    <property type="match status" value="1"/>
</dbReference>
<evidence type="ECO:0000313" key="7">
    <source>
        <dbReference type="Proteomes" id="UP001064933"/>
    </source>
</evidence>
<dbReference type="InterPro" id="IPR024973">
    <property type="entry name" value="ESPR"/>
</dbReference>
<dbReference type="InterPro" id="IPR008638">
    <property type="entry name" value="FhaB/CdiA-like_TPS"/>
</dbReference>
<dbReference type="RefSeq" id="WP_261759784.1">
    <property type="nucleotide sequence ID" value="NZ_CP104562.2"/>
</dbReference>
<dbReference type="InterPro" id="IPR041248">
    <property type="entry name" value="YDG"/>
</dbReference>
<keyword evidence="3" id="KW-0732">Signal</keyword>
<protein>
    <submittedName>
        <fullName evidence="6">YDG domain-containing protein</fullName>
    </submittedName>
</protein>
<evidence type="ECO:0000256" key="2">
    <source>
        <dbReference type="ARBA" id="ARBA00022525"/>
    </source>
</evidence>
<sequence length="1693" mass="170174">MNQSFRSLFNAALGTWVAVPEISRSCGARSSRSVAGSAMAAIAALFILTPLQQALAQAQPVAPTTLPTGQVVRSGAADFVATGNVLEVQQKSARLQTDWDTFSIGKDASVKFIQPSAASVALNRVTGADGSQILGRLEANGQVFLINPNGVLFGSGAQVNVGSLVASTLGMTDADFRAGFNDFSGASTATVENQGSLTAASGGAIALIGAKVVNSGTITAPQGNALLGAGNAVTLDFGGPVRINVTQAAVKAQVDNGGVIAANGGQIVLSAKGASDLAGAAINQNGTLEASSLAQSAGGRIALITDGTLTHAGRSTANAVDGTGGRIDASAASVKGAGQWQAVSANGRGGNIQVTSSGEFQTVNSAGSMSPVTMDVSGRTGGGDIGIDAASTLWVSSSVLSANSGQGLGGNIRLAAGGVLAAPSTSIEAIGGSGGGQVAYATRAAIDFMDSSAKVNASQAGNGGSVIIQGSNRVLIGGASAFEAKGAGVSGAGGIVRFVSGAPTSPVLNSQVDVSGSGAGANGAIQIQGATVEIGQSTRAGVLGKWLDDGARVTLTADNDLTLNSAITSTSASAGNLVLNAGRSILVNANIIQASGDLTLNANQPVSADIRNANRAAGAAHITMATGTSISGNQVAFAVNDGQGLSNAQTGTITLGTVSARGLTVTSPNVTATFQAGDKTYDRTTAATGGNWQASGLGFTADSNLSLTASDYAFADRNAGVSKAVSATAQLTGFNGTATTGIQTSAGALKGTGSATIAQRVLDVTATARDKTYDGTTQATVGSLNYTALGSDDVSVSASGAQFADKNAGQAKQVTVSGVALAGQDKDNYRLVATSVDTTASIAQRTLNVGIQAQDKVYDGQVNATVTVTDDRLAGDVLSVGTAGSTFANKNAGVGKTVTATGLTLAGQDAQNYQLAQTTATDTATISKRTLTPTATAANKTYDGNTGASVTIADDAVAGDSLSVRSTGAQFENKNAGLNKQVQISGLYLDGADRDNYVLSTLTATAQANIDRRVLNAVVTVQDKVYDGSTAAQIKSFASDKVAGDDVSLSNQSANFVDKNVGQNKDVTVNGLALSGADKDNYLLSAPTYSTQASITPRTLNLVTLADNKIYDGNTSAVVHLSDDRVAGDALQVTHQSANFADRQAGRDKRVVIDGIGLTGADKDNYVVVSNATDRADITPRTLNVTVRADNKVYDGGVRATVSLVDDRVAGDLLTLRNTEANFDNKNVGSGKTVTVQGVAISGADQGNYAVALTTIQGQADVTPRTLNVVANVADKVYDGATQARVSALADDRVAGDELEVTAARAGFADKNVGVKKTATVSGLSLSGTDSGNYVVMQDPVTASASITPRELLVQATVDGKVYDGKVATTVNGLTDNRVAGDDLTIGAAGANFDDKNVGKGKNATVHGLSVDGADSGNYVLAAAPVMAQADVTARTLHVTARAQDKVYDSFTKATASLSDDRVAGDEVVVNQGSANFSDKHAAQGKTVTVAGLTLAGTDGGNYQLSQSEVTAQASITPRLINVTVVPSQKDADGTNLAMVKVITAPLPSDQATAQWGEARFNDERPGMDKRVTVTDLALVGSDAGNYQLASTQAYADGAVIRPQPVLQGTQSACSSSGAAAACSAGTWLLSMNLASQSVIGGRGGLNAGGIDPLTGKPRKQADGTSPSSLMPKSLTQQGHGIQLPAEADQNRP</sequence>
<dbReference type="Pfam" id="PF05860">
    <property type="entry name" value="TPS"/>
    <property type="match status" value="1"/>
</dbReference>
<dbReference type="InterPro" id="IPR012334">
    <property type="entry name" value="Pectin_lyas_fold"/>
</dbReference>
<dbReference type="InterPro" id="IPR011050">
    <property type="entry name" value="Pectin_lyase_fold/virulence"/>
</dbReference>
<evidence type="ECO:0000256" key="3">
    <source>
        <dbReference type="ARBA" id="ARBA00022729"/>
    </source>
</evidence>
<dbReference type="NCBIfam" id="TIGR01901">
    <property type="entry name" value="adhes_NPXG"/>
    <property type="match status" value="1"/>
</dbReference>
<organism evidence="6 7">
    <name type="scientific">Roseateles amylovorans</name>
    <dbReference type="NCBI Taxonomy" id="2978473"/>
    <lineage>
        <taxon>Bacteria</taxon>
        <taxon>Pseudomonadati</taxon>
        <taxon>Pseudomonadota</taxon>
        <taxon>Betaproteobacteria</taxon>
        <taxon>Burkholderiales</taxon>
        <taxon>Sphaerotilaceae</taxon>
        <taxon>Roseateles</taxon>
    </lineage>
</organism>
<reference evidence="6" key="1">
    <citation type="submission" date="2022-10" db="EMBL/GenBank/DDBJ databases">
        <title>Characterization and whole genome sequencing of a new Roseateles species, isolated from fresh water.</title>
        <authorList>
            <person name="Guliayeva D.Y."/>
            <person name="Akhremchuk A.E."/>
            <person name="Sikolenko M.A."/>
            <person name="Valentovich L.N."/>
            <person name="Sidarenka A.V."/>
        </authorList>
    </citation>
    <scope>NUCLEOTIDE SEQUENCE</scope>
    <source>
        <strain evidence="6">BIM B-1768</strain>
    </source>
</reference>
<feature type="compositionally biased region" description="Polar residues" evidence="4">
    <location>
        <begin position="1663"/>
        <end position="1680"/>
    </location>
</feature>
<evidence type="ECO:0000256" key="1">
    <source>
        <dbReference type="ARBA" id="ARBA00004613"/>
    </source>
</evidence>
<proteinExistence type="predicted"/>
<evidence type="ECO:0000313" key="6">
    <source>
        <dbReference type="EMBL" id="UXH79966.1"/>
    </source>
</evidence>
<accession>A0ABY6B3K4</accession>
<dbReference type="PANTHER" id="PTHR12338">
    <property type="entry name" value="AUTOTRANSPORTER"/>
    <property type="match status" value="1"/>
</dbReference>